<proteinExistence type="predicted"/>
<name>A0A399E845_9DEIN</name>
<comment type="caution">
    <text evidence="2">The sequence shown here is derived from an EMBL/GenBank/DDBJ whole genome shotgun (WGS) entry which is preliminary data.</text>
</comment>
<accession>A0A399E845</accession>
<dbReference type="Proteomes" id="UP000266089">
    <property type="component" value="Unassembled WGS sequence"/>
</dbReference>
<dbReference type="GO" id="GO:0047134">
    <property type="term" value="F:protein-disulfide reductase [NAD(P)H] activity"/>
    <property type="evidence" value="ECO:0007669"/>
    <property type="project" value="UniProtKB-EC"/>
</dbReference>
<dbReference type="OrthoDB" id="32134at2"/>
<evidence type="ECO:0000259" key="1">
    <source>
        <dbReference type="PROSITE" id="PS51352"/>
    </source>
</evidence>
<gene>
    <name evidence="2" type="primary">dsbD_2</name>
    <name evidence="2" type="ORF">Mcate_00059</name>
</gene>
<dbReference type="RefSeq" id="WP_119361378.1">
    <property type="nucleotide sequence ID" value="NZ_JBHSXZ010000016.1"/>
</dbReference>
<dbReference type="PROSITE" id="PS51352">
    <property type="entry name" value="THIOREDOXIN_2"/>
    <property type="match status" value="1"/>
</dbReference>
<dbReference type="AlphaFoldDB" id="A0A399E845"/>
<dbReference type="InterPro" id="IPR013766">
    <property type="entry name" value="Thioredoxin_domain"/>
</dbReference>
<feature type="domain" description="Thioredoxin" evidence="1">
    <location>
        <begin position="6"/>
        <end position="136"/>
    </location>
</feature>
<dbReference type="EC" id="1.8.1.8" evidence="2"/>
<evidence type="ECO:0000313" key="2">
    <source>
        <dbReference type="EMBL" id="RIH80088.1"/>
    </source>
</evidence>
<sequence>MRYILFTAIGIFMAVHAQGVDFNRWYPYTQASQYAQSHGRILMVYFWGEACPYCDQMNTHVLSDPRVSSILERRFVVASVDSHSPEGRALSAQMRTLGTPSFVFFVPQGGTLKEAGRLFGSRTRAQFLSELQQICAKVGGEGCG</sequence>
<dbReference type="SMART" id="SM00594">
    <property type="entry name" value="UAS"/>
    <property type="match status" value="1"/>
</dbReference>
<keyword evidence="2" id="KW-0560">Oxidoreductase</keyword>
<dbReference type="Pfam" id="PF13899">
    <property type="entry name" value="Thioredoxin_7"/>
    <property type="match status" value="1"/>
</dbReference>
<protein>
    <submittedName>
        <fullName evidence="2">Thiol:disulfide interchange protein DsbD</fullName>
        <ecNumber evidence="2">1.8.1.8</ecNumber>
    </submittedName>
</protein>
<dbReference type="EMBL" id="QWKX01000001">
    <property type="protein sequence ID" value="RIH80088.1"/>
    <property type="molecule type" value="Genomic_DNA"/>
</dbReference>
<evidence type="ECO:0000313" key="3">
    <source>
        <dbReference type="Proteomes" id="UP000266089"/>
    </source>
</evidence>
<dbReference type="InterPro" id="IPR006577">
    <property type="entry name" value="UAS"/>
</dbReference>
<organism evidence="2 3">
    <name type="scientific">Meiothermus taiwanensis</name>
    <dbReference type="NCBI Taxonomy" id="172827"/>
    <lineage>
        <taxon>Bacteria</taxon>
        <taxon>Thermotogati</taxon>
        <taxon>Deinococcota</taxon>
        <taxon>Deinococci</taxon>
        <taxon>Thermales</taxon>
        <taxon>Thermaceae</taxon>
        <taxon>Meiothermus</taxon>
    </lineage>
</organism>
<reference evidence="2 3" key="1">
    <citation type="submission" date="2018-08" db="EMBL/GenBank/DDBJ databases">
        <title>Meiothermus cateniformans JCM 15151 genome sequencing project.</title>
        <authorList>
            <person name="Da Costa M.S."/>
            <person name="Albuquerque L."/>
            <person name="Raposo P."/>
            <person name="Froufe H.J.C."/>
            <person name="Barroso C.S."/>
            <person name="Egas C."/>
        </authorList>
    </citation>
    <scope>NUCLEOTIDE SEQUENCE [LARGE SCALE GENOMIC DNA]</scope>
    <source>
        <strain evidence="2 3">JCM 15151</strain>
    </source>
</reference>
<dbReference type="SUPFAM" id="SSF52833">
    <property type="entry name" value="Thioredoxin-like"/>
    <property type="match status" value="1"/>
</dbReference>
<dbReference type="Gene3D" id="3.40.30.10">
    <property type="entry name" value="Glutaredoxin"/>
    <property type="match status" value="1"/>
</dbReference>
<dbReference type="InterPro" id="IPR036249">
    <property type="entry name" value="Thioredoxin-like_sf"/>
</dbReference>